<reference evidence="4" key="1">
    <citation type="submission" date="2016-06" db="EMBL/GenBank/DDBJ databases">
        <authorList>
            <person name="Varghese N."/>
            <person name="Submissions Spin"/>
        </authorList>
    </citation>
    <scope>NUCLEOTIDE SEQUENCE [LARGE SCALE GENOMIC DNA]</scope>
    <source>
        <strain evidence="4">DSM 45431</strain>
    </source>
</reference>
<keyword evidence="4" id="KW-1185">Reference proteome</keyword>
<protein>
    <submittedName>
        <fullName evidence="3">WD40-like Beta Propeller Repeat</fullName>
    </submittedName>
</protein>
<comment type="similarity">
    <text evidence="1">Belongs to the TolB family.</text>
</comment>
<dbReference type="STRING" id="568872.GA0070624_5190"/>
<evidence type="ECO:0000313" key="4">
    <source>
        <dbReference type="Proteomes" id="UP000199413"/>
    </source>
</evidence>
<dbReference type="AlphaFoldDB" id="A0A1C6T060"/>
<dbReference type="Pfam" id="PF07676">
    <property type="entry name" value="PD40"/>
    <property type="match status" value="3"/>
</dbReference>
<dbReference type="InterPro" id="IPR011042">
    <property type="entry name" value="6-blade_b-propeller_TolB-like"/>
</dbReference>
<dbReference type="EMBL" id="FMHV01000002">
    <property type="protein sequence ID" value="SCL35186.1"/>
    <property type="molecule type" value="Genomic_DNA"/>
</dbReference>
<name>A0A1C6T060_9ACTN</name>
<proteinExistence type="inferred from homology"/>
<dbReference type="RefSeq" id="WP_091345440.1">
    <property type="nucleotide sequence ID" value="NZ_FMHV01000002.1"/>
</dbReference>
<dbReference type="InterPro" id="IPR011659">
    <property type="entry name" value="WD40"/>
</dbReference>
<evidence type="ECO:0000256" key="1">
    <source>
        <dbReference type="ARBA" id="ARBA00009820"/>
    </source>
</evidence>
<dbReference type="PANTHER" id="PTHR36842">
    <property type="entry name" value="PROTEIN TOLB HOMOLOG"/>
    <property type="match status" value="1"/>
</dbReference>
<dbReference type="Proteomes" id="UP000199413">
    <property type="component" value="Unassembled WGS sequence"/>
</dbReference>
<dbReference type="OrthoDB" id="9808778at2"/>
<evidence type="ECO:0000256" key="2">
    <source>
        <dbReference type="SAM" id="SignalP"/>
    </source>
</evidence>
<accession>A0A1C6T060</accession>
<dbReference type="SUPFAM" id="SSF69304">
    <property type="entry name" value="Tricorn protease N-terminal domain"/>
    <property type="match status" value="1"/>
</dbReference>
<evidence type="ECO:0000313" key="3">
    <source>
        <dbReference type="EMBL" id="SCL35186.1"/>
    </source>
</evidence>
<sequence length="365" mass="38695">MQKVALVPLAALMLAVTPASAGASTGPTNTNGQVAGACDPAKSPCFRLESTIAFTSTRDNPTASQAAAIEIYLMSPDPVTPNVRRLTYNTDGDAFPALSPDGKEIVFDSNRNRAEGEPVNTSDLFLMNTDGTQQTLLTRGSSATWSPDSKNMAFHASASGTGTPIRTDPGSATTDSDIFVANVDDLLTGVEQPRNITNSPDKIDDDPDWSPDGHSIAFTSHDVTDDPRASNTAEIYALNADGTGMPERLTYNNEEERGPAWSPDGTRIVFSCRAGGGTADFEICVIHADGSGLVQLTDNSVPDLTATWSADGQQIVFHRLVVGQGLQLFVMTPDGTGQTQLSFPPGINLFANWGELRVRDQDASQ</sequence>
<dbReference type="Gene3D" id="2.120.10.30">
    <property type="entry name" value="TolB, C-terminal domain"/>
    <property type="match status" value="3"/>
</dbReference>
<dbReference type="PANTHER" id="PTHR36842:SF1">
    <property type="entry name" value="PROTEIN TOLB"/>
    <property type="match status" value="1"/>
</dbReference>
<gene>
    <name evidence="3" type="ORF">GA0070624_5190</name>
</gene>
<keyword evidence="2" id="KW-0732">Signal</keyword>
<feature type="chain" id="PRO_5039054132" evidence="2">
    <location>
        <begin position="22"/>
        <end position="365"/>
    </location>
</feature>
<feature type="signal peptide" evidence="2">
    <location>
        <begin position="1"/>
        <end position="21"/>
    </location>
</feature>
<organism evidence="3 4">
    <name type="scientific">Micromonospora rhizosphaerae</name>
    <dbReference type="NCBI Taxonomy" id="568872"/>
    <lineage>
        <taxon>Bacteria</taxon>
        <taxon>Bacillati</taxon>
        <taxon>Actinomycetota</taxon>
        <taxon>Actinomycetes</taxon>
        <taxon>Micromonosporales</taxon>
        <taxon>Micromonosporaceae</taxon>
        <taxon>Micromonospora</taxon>
    </lineage>
</organism>